<comment type="caution">
    <text evidence="9">The sequence shown here is derived from an EMBL/GenBank/DDBJ whole genome shotgun (WGS) entry which is preliminary data.</text>
</comment>
<dbReference type="Gene3D" id="1.10.8.60">
    <property type="match status" value="1"/>
</dbReference>
<dbReference type="SUPFAM" id="SSF52540">
    <property type="entry name" value="P-loop containing nucleoside triphosphate hydrolases"/>
    <property type="match status" value="1"/>
</dbReference>
<dbReference type="OMA" id="NIMERHI"/>
<dbReference type="GO" id="GO:0003682">
    <property type="term" value="F:chromatin binding"/>
    <property type="evidence" value="ECO:0007669"/>
    <property type="project" value="TreeGrafter"/>
</dbReference>
<dbReference type="GeneID" id="68107941"/>
<dbReference type="GO" id="GO:0033314">
    <property type="term" value="P:mitotic DNA replication checkpoint signaling"/>
    <property type="evidence" value="ECO:0007669"/>
    <property type="project" value="TreeGrafter"/>
</dbReference>
<dbReference type="GO" id="GO:0005524">
    <property type="term" value="F:ATP binding"/>
    <property type="evidence" value="ECO:0007669"/>
    <property type="project" value="UniProtKB-KW"/>
</dbReference>
<dbReference type="InterPro" id="IPR047854">
    <property type="entry name" value="RFC_lid"/>
</dbReference>
<dbReference type="VEuPathDB" id="AmoebaDB:NF0127500"/>
<evidence type="ECO:0000256" key="8">
    <source>
        <dbReference type="SAM" id="MobiDB-lite"/>
    </source>
</evidence>
<feature type="region of interest" description="Disordered" evidence="8">
    <location>
        <begin position="1"/>
        <end position="211"/>
    </location>
</feature>
<feature type="compositionally biased region" description="Low complexity" evidence="8">
    <location>
        <begin position="102"/>
        <end position="124"/>
    </location>
</feature>
<dbReference type="PANTHER" id="PTHR12172">
    <property type="entry name" value="CELL CYCLE CHECKPOINT PROTEIN RAD17"/>
    <property type="match status" value="1"/>
</dbReference>
<dbReference type="CDD" id="cd18140">
    <property type="entry name" value="HLD_clamp_RFC"/>
    <property type="match status" value="1"/>
</dbReference>
<evidence type="ECO:0000256" key="3">
    <source>
        <dbReference type="ARBA" id="ARBA00022741"/>
    </source>
</evidence>
<dbReference type="AlphaFoldDB" id="A0A6A5CE09"/>
<name>A0A6A5CE09_NAEFO</name>
<dbReference type="GO" id="GO:0000077">
    <property type="term" value="P:DNA damage checkpoint signaling"/>
    <property type="evidence" value="ECO:0007669"/>
    <property type="project" value="TreeGrafter"/>
</dbReference>
<feature type="region of interest" description="Disordered" evidence="8">
    <location>
        <begin position="831"/>
        <end position="851"/>
    </location>
</feature>
<comment type="subcellular location">
    <subcellularLocation>
        <location evidence="1">Nucleus</location>
    </subcellularLocation>
</comment>
<keyword evidence="5" id="KW-0067">ATP-binding</keyword>
<dbReference type="InterPro" id="IPR027417">
    <property type="entry name" value="P-loop_NTPase"/>
</dbReference>
<dbReference type="VEuPathDB" id="AmoebaDB:FDP41_000723"/>
<dbReference type="VEuPathDB" id="AmoebaDB:NfTy_031440"/>
<protein>
    <submittedName>
        <fullName evidence="9">Uncharacterized protein</fullName>
    </submittedName>
</protein>
<evidence type="ECO:0000256" key="5">
    <source>
        <dbReference type="ARBA" id="ARBA00022840"/>
    </source>
</evidence>
<organism evidence="9 10">
    <name type="scientific">Naegleria fowleri</name>
    <name type="common">Brain eating amoeba</name>
    <dbReference type="NCBI Taxonomy" id="5763"/>
    <lineage>
        <taxon>Eukaryota</taxon>
        <taxon>Discoba</taxon>
        <taxon>Heterolobosea</taxon>
        <taxon>Tetramitia</taxon>
        <taxon>Eutetramitia</taxon>
        <taxon>Vahlkampfiidae</taxon>
        <taxon>Naegleria</taxon>
    </lineage>
</organism>
<dbReference type="InterPro" id="IPR004582">
    <property type="entry name" value="Checkpoint_prot_Rad17_Rad24"/>
</dbReference>
<keyword evidence="4" id="KW-0227">DNA damage</keyword>
<dbReference type="Proteomes" id="UP000444721">
    <property type="component" value="Unassembled WGS sequence"/>
</dbReference>
<keyword evidence="6" id="KW-0539">Nucleus</keyword>
<sequence length="921" mass="105011">MSSTEGWKKKPSSTPSPPIPKTNTKSKTRKSTNVNPLNLVISSSQESSNSSWSFSLTPPPSSLSPPNNKKRKSRNIRDDESEQHDHPSNNKKNPKKSTQIGKKASNNSKKQSSHIIDLETSSSSSEDEVITLKSVNQRKKKKVENTTSNADESSSTVKKHSKIVDDEEEDFDLDDETIEKILNDHKQESKTEHISSDDESSGDPSQKEVTEDWCEKYTPTDPSELIINKRVVSQFENWLCKYPSSDPKIQFENKPCIVTGSGGCGKRSLIYLMIQKHFGFKRLQVYHPQKIMKKLLGEKKQQNDNESSTWLTNKDETDLLDIYLQSKKDIQLNTRYHDHGGQEGLSKGPNPNTVIAHFRDFMRSCVIKRALSFTKPTFDSDISYLTKYMDHSTYTPDSTLHEYSVEIVVIEELPPVYTKHQKEKLFEALNYLLSLLGDIDVRKRKRLIKVIIISEYSSSSSAEYDIMVNLPRDFLDHCEVVKIPKVTENKILTRIKEICKQERVSRFIDQSEFEEIAECANGDLRQAIHQVQFFARGGKKMKDLFGIKKKTKEKEEITKILKRVEKKTEKKKKLICKTKDSYRDNATTIHHAAARILYGKRLSNGQVEFHLERDVLDLYKTEKNTSAQTITNYVQANAPYFCDDIQAVADSLDSFSECDSLYGKRFEASYDDNQLTTNFSQYQFLISSKSVLYNYQGMVKKFDSKKSILAPKVVKAFYKTREEKLKQLLLYLQCEDKNFSMLEKANFSTLPFDQVATLSNLFEMSDIFECQIPYLLEILKKSNQLVPFAVKNTVLRNIHNYPLQGMSGSKTLFVSSDEYETLDIVVNTSSPGMNHQTLSQQQSNNASPNLPSLFGTDSGNSIFSTSSSSSLFESILPTLFNHLSLGKNVRDENATFALPPGEDIDMDSEFEIDDDILDSEI</sequence>
<feature type="compositionally biased region" description="Basic and acidic residues" evidence="8">
    <location>
        <begin position="75"/>
        <end position="88"/>
    </location>
</feature>
<dbReference type="OrthoDB" id="10265971at2759"/>
<gene>
    <name evidence="9" type="ORF">FDP41_000723</name>
</gene>
<proteinExistence type="inferred from homology"/>
<dbReference type="EMBL" id="VFQX01000002">
    <property type="protein sequence ID" value="KAF0984824.1"/>
    <property type="molecule type" value="Genomic_DNA"/>
</dbReference>
<evidence type="ECO:0000313" key="9">
    <source>
        <dbReference type="EMBL" id="KAF0984824.1"/>
    </source>
</evidence>
<feature type="compositionally biased region" description="Acidic residues" evidence="8">
    <location>
        <begin position="165"/>
        <end position="177"/>
    </location>
</feature>
<keyword evidence="7" id="KW-0131">Cell cycle</keyword>
<dbReference type="GO" id="GO:0003689">
    <property type="term" value="F:DNA clamp loader activity"/>
    <property type="evidence" value="ECO:0007669"/>
    <property type="project" value="TreeGrafter"/>
</dbReference>
<accession>A0A6A5CE09</accession>
<evidence type="ECO:0000256" key="2">
    <source>
        <dbReference type="ARBA" id="ARBA00006168"/>
    </source>
</evidence>
<keyword evidence="10" id="KW-1185">Reference proteome</keyword>
<dbReference type="GO" id="GO:0005634">
    <property type="term" value="C:nucleus"/>
    <property type="evidence" value="ECO:0007669"/>
    <property type="project" value="UniProtKB-SubCell"/>
</dbReference>
<evidence type="ECO:0000313" key="10">
    <source>
        <dbReference type="Proteomes" id="UP000444721"/>
    </source>
</evidence>
<evidence type="ECO:0000256" key="4">
    <source>
        <dbReference type="ARBA" id="ARBA00022763"/>
    </source>
</evidence>
<feature type="compositionally biased region" description="Basic and acidic residues" evidence="8">
    <location>
        <begin position="178"/>
        <end position="196"/>
    </location>
</feature>
<feature type="compositionally biased region" description="Polar residues" evidence="8">
    <location>
        <begin position="145"/>
        <end position="156"/>
    </location>
</feature>
<evidence type="ECO:0000256" key="7">
    <source>
        <dbReference type="ARBA" id="ARBA00023306"/>
    </source>
</evidence>
<dbReference type="GO" id="GO:0006281">
    <property type="term" value="P:DNA repair"/>
    <property type="evidence" value="ECO:0007669"/>
    <property type="project" value="InterPro"/>
</dbReference>
<dbReference type="PANTHER" id="PTHR12172:SF0">
    <property type="entry name" value="CELL CYCLE CHECKPOINT PROTEIN RAD17"/>
    <property type="match status" value="1"/>
</dbReference>
<dbReference type="RefSeq" id="XP_044569537.1">
    <property type="nucleotide sequence ID" value="XM_044710952.1"/>
</dbReference>
<dbReference type="Gene3D" id="3.40.50.300">
    <property type="entry name" value="P-loop containing nucleotide triphosphate hydrolases"/>
    <property type="match status" value="1"/>
</dbReference>
<keyword evidence="3" id="KW-0547">Nucleotide-binding</keyword>
<feature type="compositionally biased region" description="Low complexity" evidence="8">
    <location>
        <begin position="42"/>
        <end position="56"/>
    </location>
</feature>
<evidence type="ECO:0000256" key="6">
    <source>
        <dbReference type="ARBA" id="ARBA00023242"/>
    </source>
</evidence>
<reference evidence="9 10" key="1">
    <citation type="journal article" date="2019" name="Sci. Rep.">
        <title>Nanopore sequencing improves the draft genome of the human pathogenic amoeba Naegleria fowleri.</title>
        <authorList>
            <person name="Liechti N."/>
            <person name="Schurch N."/>
            <person name="Bruggmann R."/>
            <person name="Wittwer M."/>
        </authorList>
    </citation>
    <scope>NUCLEOTIDE SEQUENCE [LARGE SCALE GENOMIC DNA]</scope>
    <source>
        <strain evidence="9 10">ATCC 30894</strain>
    </source>
</reference>
<evidence type="ECO:0000256" key="1">
    <source>
        <dbReference type="ARBA" id="ARBA00004123"/>
    </source>
</evidence>
<comment type="similarity">
    <text evidence="2">Belongs to the rad17/RAD24 family.</text>
</comment>